<feature type="transmembrane region" description="Helical" evidence="16">
    <location>
        <begin position="189"/>
        <end position="208"/>
    </location>
</feature>
<keyword evidence="9 16" id="KW-0249">Electron transport</keyword>
<evidence type="ECO:0000256" key="16">
    <source>
        <dbReference type="RuleBase" id="RU003297"/>
    </source>
</evidence>
<dbReference type="Pfam" id="PF00361">
    <property type="entry name" value="Proton_antipo_M"/>
    <property type="match status" value="1"/>
</dbReference>
<keyword evidence="10 16" id="KW-1133">Transmembrane helix</keyword>
<evidence type="ECO:0000256" key="3">
    <source>
        <dbReference type="ARBA" id="ARBA00012944"/>
    </source>
</evidence>
<evidence type="ECO:0000256" key="12">
    <source>
        <dbReference type="ARBA" id="ARBA00023075"/>
    </source>
</evidence>
<feature type="transmembrane region" description="Helical" evidence="16">
    <location>
        <begin position="87"/>
        <end position="106"/>
    </location>
</feature>
<feature type="transmembrane region" description="Helical" evidence="16">
    <location>
        <begin position="275"/>
        <end position="298"/>
    </location>
</feature>
<feature type="transmembrane region" description="Helical" evidence="16">
    <location>
        <begin position="63"/>
        <end position="81"/>
    </location>
</feature>
<evidence type="ECO:0000259" key="17">
    <source>
        <dbReference type="Pfam" id="PF00361"/>
    </source>
</evidence>
<dbReference type="EMBL" id="KU552127">
    <property type="protein sequence ID" value="APG32426.1"/>
    <property type="molecule type" value="Genomic_DNA"/>
</dbReference>
<keyword evidence="8" id="KW-1278">Translocase</keyword>
<sequence length="421" mass="46046">MFSVFWLLVHGVPVGVGWKYDCLMFGFDWVSLVLVMLNCVLSVVAIIVSWDYIEVDYLMPRKFLSSVMWSLVLVSCAFSVVNMFGFYIFFEASLVPVGFMVLYWGAQPERKIAFSYLVGYAVVASGPFIVGIFWYSVMDSVYMFKVSEAHSLGWAFQVGVLLAGLAKLPVFPAHVWLPKAHVEAPLGGSVLLAGIMLKMGGYQVIVSLRHFGLSFVSGHTWLIGISLWGGVLTSFVMVRQADLKAMIAYSSVAHMSFVAYGLLLNSSAGVAGSVMVMVGHAFSSCSLFIYAGLLGKVAGTRNLLLLSGMRSLFPQGSKILFLSCCLNMGVPPSLSFFGEVLILGAAMEAGGWSHSVPLMFIMFMSGVMSFGLYTESQRSDCSGTLLMIRFRHLFVRDSLCVWYLVILGFLSGLLSCLFISG</sequence>
<feature type="transmembrane region" description="Helical" evidence="16">
    <location>
        <begin position="29"/>
        <end position="51"/>
    </location>
</feature>
<dbReference type="GO" id="GO:0003954">
    <property type="term" value="F:NADH dehydrogenase activity"/>
    <property type="evidence" value="ECO:0007669"/>
    <property type="project" value="TreeGrafter"/>
</dbReference>
<feature type="transmembrane region" description="Helical" evidence="16">
    <location>
        <begin position="352"/>
        <end position="373"/>
    </location>
</feature>
<feature type="transmembrane region" description="Helical" evidence="16">
    <location>
        <begin position="113"/>
        <end position="134"/>
    </location>
</feature>
<dbReference type="PANTHER" id="PTHR43507:SF20">
    <property type="entry name" value="NADH-UBIQUINONE OXIDOREDUCTASE CHAIN 4"/>
    <property type="match status" value="1"/>
</dbReference>
<evidence type="ECO:0000256" key="11">
    <source>
        <dbReference type="ARBA" id="ARBA00023027"/>
    </source>
</evidence>
<keyword evidence="5 16" id="KW-0813">Transport</keyword>
<evidence type="ECO:0000256" key="9">
    <source>
        <dbReference type="ARBA" id="ARBA00022982"/>
    </source>
</evidence>
<protein>
    <recommendedName>
        <fullName evidence="4 16">NADH-ubiquinone oxidoreductase chain 4</fullName>
        <ecNumber evidence="3 16">7.1.1.2</ecNumber>
    </recommendedName>
</protein>
<evidence type="ECO:0000256" key="8">
    <source>
        <dbReference type="ARBA" id="ARBA00022967"/>
    </source>
</evidence>
<reference evidence="18" key="1">
    <citation type="submission" date="2016-01" db="EMBL/GenBank/DDBJ databases">
        <authorList>
            <person name="Oliw E.H."/>
        </authorList>
    </citation>
    <scope>NUCLEOTIDE SEQUENCE</scope>
</reference>
<dbReference type="InterPro" id="IPR003918">
    <property type="entry name" value="NADH_UbQ_OxRdtase"/>
</dbReference>
<dbReference type="GO" id="GO:0008137">
    <property type="term" value="F:NADH dehydrogenase (ubiquinone) activity"/>
    <property type="evidence" value="ECO:0007669"/>
    <property type="project" value="UniProtKB-UniRule"/>
</dbReference>
<keyword evidence="7 16" id="KW-0812">Transmembrane</keyword>
<dbReference type="InterPro" id="IPR001750">
    <property type="entry name" value="ND/Mrp_TM"/>
</dbReference>
<name>A0A1P8CZ20_PTEPN</name>
<keyword evidence="13 16" id="KW-0496">Mitochondrion</keyword>
<evidence type="ECO:0000256" key="15">
    <source>
        <dbReference type="ARBA" id="ARBA00049551"/>
    </source>
</evidence>
<evidence type="ECO:0000313" key="18">
    <source>
        <dbReference type="EMBL" id="APG32426.1"/>
    </source>
</evidence>
<evidence type="ECO:0000256" key="5">
    <source>
        <dbReference type="ARBA" id="ARBA00022448"/>
    </source>
</evidence>
<comment type="catalytic activity">
    <reaction evidence="15 16">
        <text>a ubiquinone + NADH + 5 H(+)(in) = a ubiquinol + NAD(+) + 4 H(+)(out)</text>
        <dbReference type="Rhea" id="RHEA:29091"/>
        <dbReference type="Rhea" id="RHEA-COMP:9565"/>
        <dbReference type="Rhea" id="RHEA-COMP:9566"/>
        <dbReference type="ChEBI" id="CHEBI:15378"/>
        <dbReference type="ChEBI" id="CHEBI:16389"/>
        <dbReference type="ChEBI" id="CHEBI:17976"/>
        <dbReference type="ChEBI" id="CHEBI:57540"/>
        <dbReference type="ChEBI" id="CHEBI:57945"/>
        <dbReference type="EC" id="7.1.1.2"/>
    </reaction>
</comment>
<evidence type="ECO:0000256" key="2">
    <source>
        <dbReference type="ARBA" id="ARBA00009025"/>
    </source>
</evidence>
<geneLocation type="mitochondrion" evidence="18"/>
<feature type="transmembrane region" description="Helical" evidence="16">
    <location>
        <begin position="154"/>
        <end position="177"/>
    </location>
</feature>
<dbReference type="EC" id="7.1.1.2" evidence="3 16"/>
<comment type="function">
    <text evidence="16">Core subunit of the mitochondrial membrane respiratory chain NADH dehydrogenase (Complex I) which catalyzes electron transfer from NADH through the respiratory chain, using ubiquinone as an electron acceptor. Essential for the catalytic activity and assembly of complex I.</text>
</comment>
<proteinExistence type="inferred from homology"/>
<dbReference type="PRINTS" id="PR01437">
    <property type="entry name" value="NUOXDRDTASE4"/>
</dbReference>
<gene>
    <name evidence="18" type="primary">ND4</name>
</gene>
<comment type="subcellular location">
    <subcellularLocation>
        <location evidence="1 16">Mitochondrion membrane</location>
        <topology evidence="1 16">Multi-pass membrane protein</topology>
    </subcellularLocation>
</comment>
<evidence type="ECO:0000256" key="10">
    <source>
        <dbReference type="ARBA" id="ARBA00022989"/>
    </source>
</evidence>
<keyword evidence="12 16" id="KW-0830">Ubiquinone</keyword>
<dbReference type="GO" id="GO:0048039">
    <property type="term" value="F:ubiquinone binding"/>
    <property type="evidence" value="ECO:0007669"/>
    <property type="project" value="TreeGrafter"/>
</dbReference>
<dbReference type="GO" id="GO:0015990">
    <property type="term" value="P:electron transport coupled proton transport"/>
    <property type="evidence" value="ECO:0007669"/>
    <property type="project" value="TreeGrafter"/>
</dbReference>
<accession>A0A1P8CZ20</accession>
<dbReference type="GO" id="GO:0031966">
    <property type="term" value="C:mitochondrial membrane"/>
    <property type="evidence" value="ECO:0007669"/>
    <property type="project" value="UniProtKB-SubCell"/>
</dbReference>
<feature type="domain" description="NADH:quinone oxidoreductase/Mrp antiporter transmembrane" evidence="17">
    <location>
        <begin position="82"/>
        <end position="356"/>
    </location>
</feature>
<feature type="transmembrane region" description="Helical" evidence="16">
    <location>
        <begin position="220"/>
        <end position="238"/>
    </location>
</feature>
<evidence type="ECO:0000256" key="7">
    <source>
        <dbReference type="ARBA" id="ARBA00022692"/>
    </source>
</evidence>
<evidence type="ECO:0000256" key="1">
    <source>
        <dbReference type="ARBA" id="ARBA00004225"/>
    </source>
</evidence>
<dbReference type="PANTHER" id="PTHR43507">
    <property type="entry name" value="NADH-UBIQUINONE OXIDOREDUCTASE CHAIN 4"/>
    <property type="match status" value="1"/>
</dbReference>
<keyword evidence="14 16" id="KW-0472">Membrane</keyword>
<evidence type="ECO:0000256" key="6">
    <source>
        <dbReference type="ARBA" id="ARBA00022660"/>
    </source>
</evidence>
<feature type="transmembrane region" description="Helical" evidence="16">
    <location>
        <begin position="245"/>
        <end position="263"/>
    </location>
</feature>
<dbReference type="GO" id="GO:0042773">
    <property type="term" value="P:ATP synthesis coupled electron transport"/>
    <property type="evidence" value="ECO:0007669"/>
    <property type="project" value="InterPro"/>
</dbReference>
<evidence type="ECO:0000256" key="13">
    <source>
        <dbReference type="ARBA" id="ARBA00023128"/>
    </source>
</evidence>
<feature type="transmembrane region" description="Helical" evidence="16">
    <location>
        <begin position="394"/>
        <end position="420"/>
    </location>
</feature>
<keyword evidence="11 16" id="KW-0520">NAD</keyword>
<comment type="similarity">
    <text evidence="2 16">Belongs to the complex I subunit 4 family.</text>
</comment>
<evidence type="ECO:0000256" key="4">
    <source>
        <dbReference type="ARBA" id="ARBA00021006"/>
    </source>
</evidence>
<organism evidence="18">
    <name type="scientific">Pteria penguin</name>
    <name type="common">Winged pearl oyster</name>
    <name type="synonym">Magnavicula penguin</name>
    <dbReference type="NCBI Taxonomy" id="113549"/>
    <lineage>
        <taxon>Eukaryota</taxon>
        <taxon>Metazoa</taxon>
        <taxon>Spiralia</taxon>
        <taxon>Lophotrochozoa</taxon>
        <taxon>Mollusca</taxon>
        <taxon>Bivalvia</taxon>
        <taxon>Autobranchia</taxon>
        <taxon>Pteriomorphia</taxon>
        <taxon>Pterioida</taxon>
        <taxon>Pterioidea</taxon>
        <taxon>Pteriidae</taxon>
        <taxon>Pteria</taxon>
    </lineage>
</organism>
<feature type="transmembrane region" description="Helical" evidence="16">
    <location>
        <begin position="319"/>
        <end position="346"/>
    </location>
</feature>
<dbReference type="AlphaFoldDB" id="A0A1P8CZ20"/>
<keyword evidence="6 16" id="KW-0679">Respiratory chain</keyword>
<evidence type="ECO:0000256" key="14">
    <source>
        <dbReference type="ARBA" id="ARBA00023136"/>
    </source>
</evidence>